<reference evidence="2" key="1">
    <citation type="journal article" date="2019" name="Int. J. Syst. Evol. Microbiol.">
        <title>The Global Catalogue of Microorganisms (GCM) 10K type strain sequencing project: providing services to taxonomists for standard genome sequencing and annotation.</title>
        <authorList>
            <consortium name="The Broad Institute Genomics Platform"/>
            <consortium name="The Broad Institute Genome Sequencing Center for Infectious Disease"/>
            <person name="Wu L."/>
            <person name="Ma J."/>
        </authorList>
    </citation>
    <scope>NUCLEOTIDE SEQUENCE [LARGE SCALE GENOMIC DNA]</scope>
    <source>
        <strain evidence="2">JCM 14901</strain>
    </source>
</reference>
<sequence>MMNVDDVDVEFAFGADAPRGLAPLRAVSGAVSSCAQIMRFHRVAGASPGGWGHRFRERVAGDNVGMKIEVLHISECPNWEHAGDRVRLALVRLEGTMTRMESQLLRTPGEAAAVPFAGSPTITLDDEDRFPPRSALRTLPAGSIARRTACRGCRQSTSWRRQSGAHER</sequence>
<name>A0ABP5CRP1_9MICO</name>
<dbReference type="EMBL" id="BAAAOG010000009">
    <property type="protein sequence ID" value="GAA1967827.1"/>
    <property type="molecule type" value="Genomic_DNA"/>
</dbReference>
<protein>
    <submittedName>
        <fullName evidence="1">Uncharacterized protein</fullName>
    </submittedName>
</protein>
<gene>
    <name evidence="1" type="ORF">GCM10009776_33600</name>
</gene>
<comment type="caution">
    <text evidence="1">The sequence shown here is derived from an EMBL/GenBank/DDBJ whole genome shotgun (WGS) entry which is preliminary data.</text>
</comment>
<proteinExistence type="predicted"/>
<organism evidence="1 2">
    <name type="scientific">Microbacterium deminutum</name>
    <dbReference type="NCBI Taxonomy" id="344164"/>
    <lineage>
        <taxon>Bacteria</taxon>
        <taxon>Bacillati</taxon>
        <taxon>Actinomycetota</taxon>
        <taxon>Actinomycetes</taxon>
        <taxon>Micrococcales</taxon>
        <taxon>Microbacteriaceae</taxon>
        <taxon>Microbacterium</taxon>
    </lineage>
</organism>
<accession>A0ABP5CRP1</accession>
<evidence type="ECO:0000313" key="1">
    <source>
        <dbReference type="EMBL" id="GAA1967827.1"/>
    </source>
</evidence>
<dbReference type="Proteomes" id="UP001499933">
    <property type="component" value="Unassembled WGS sequence"/>
</dbReference>
<evidence type="ECO:0000313" key="2">
    <source>
        <dbReference type="Proteomes" id="UP001499933"/>
    </source>
</evidence>
<keyword evidence="2" id="KW-1185">Reference proteome</keyword>